<dbReference type="EMBL" id="BAAFSV010000004">
    <property type="protein sequence ID" value="GAB1316996.1"/>
    <property type="molecule type" value="Genomic_DNA"/>
</dbReference>
<dbReference type="CDD" id="cd09001">
    <property type="entry name" value="GH43_FsAxh1-like"/>
    <property type="match status" value="1"/>
</dbReference>
<keyword evidence="2 4" id="KW-0378">Hydrolase</keyword>
<comment type="similarity">
    <text evidence="1 4">Belongs to the glycosyl hydrolase 43 family.</text>
</comment>
<evidence type="ECO:0000256" key="3">
    <source>
        <dbReference type="ARBA" id="ARBA00023295"/>
    </source>
</evidence>
<dbReference type="Pfam" id="PF04616">
    <property type="entry name" value="Glyco_hydro_43"/>
    <property type="match status" value="1"/>
</dbReference>
<name>A0ABQ0GGW9_9PEZI</name>
<dbReference type="InterPro" id="IPR013320">
    <property type="entry name" value="ConA-like_dom_sf"/>
</dbReference>
<feature type="signal peptide" evidence="5">
    <location>
        <begin position="1"/>
        <end position="18"/>
    </location>
</feature>
<evidence type="ECO:0000256" key="4">
    <source>
        <dbReference type="RuleBase" id="RU361187"/>
    </source>
</evidence>
<evidence type="ECO:0000313" key="8">
    <source>
        <dbReference type="Proteomes" id="UP001628179"/>
    </source>
</evidence>
<organism evidence="7 8">
    <name type="scientific">Madurella fahalii</name>
    <dbReference type="NCBI Taxonomy" id="1157608"/>
    <lineage>
        <taxon>Eukaryota</taxon>
        <taxon>Fungi</taxon>
        <taxon>Dikarya</taxon>
        <taxon>Ascomycota</taxon>
        <taxon>Pezizomycotina</taxon>
        <taxon>Sordariomycetes</taxon>
        <taxon>Sordariomycetidae</taxon>
        <taxon>Sordariales</taxon>
        <taxon>Sordariales incertae sedis</taxon>
        <taxon>Madurella</taxon>
    </lineage>
</organism>
<evidence type="ECO:0000256" key="1">
    <source>
        <dbReference type="ARBA" id="ARBA00009865"/>
    </source>
</evidence>
<proteinExistence type="inferred from homology"/>
<feature type="chain" id="PRO_5045986033" description="Beta-xylosidase C-terminal Concanavalin A-like domain-containing protein" evidence="5">
    <location>
        <begin position="19"/>
        <end position="544"/>
    </location>
</feature>
<accession>A0ABQ0GGW9</accession>
<protein>
    <recommendedName>
        <fullName evidence="6">Beta-xylosidase C-terminal Concanavalin A-like domain-containing protein</fullName>
    </recommendedName>
</protein>
<dbReference type="Pfam" id="PF17851">
    <property type="entry name" value="GH43_C2"/>
    <property type="match status" value="1"/>
</dbReference>
<dbReference type="InterPro" id="IPR051795">
    <property type="entry name" value="Glycosyl_Hydrlase_43"/>
</dbReference>
<dbReference type="InterPro" id="IPR006710">
    <property type="entry name" value="Glyco_hydro_43"/>
</dbReference>
<evidence type="ECO:0000256" key="5">
    <source>
        <dbReference type="SAM" id="SignalP"/>
    </source>
</evidence>
<dbReference type="SUPFAM" id="SSF75005">
    <property type="entry name" value="Arabinanase/levansucrase/invertase"/>
    <property type="match status" value="1"/>
</dbReference>
<dbReference type="RefSeq" id="XP_070918727.1">
    <property type="nucleotide sequence ID" value="XM_071062626.1"/>
</dbReference>
<dbReference type="Gene3D" id="2.60.120.200">
    <property type="match status" value="1"/>
</dbReference>
<dbReference type="PANTHER" id="PTHR42812:SF15">
    <property type="entry name" value="HYDROLASE, PUTATIVE (AFU_ORTHOLOGUE AFUA_2G00930)-RELATED"/>
    <property type="match status" value="1"/>
</dbReference>
<evidence type="ECO:0000313" key="7">
    <source>
        <dbReference type="EMBL" id="GAB1316996.1"/>
    </source>
</evidence>
<dbReference type="GeneID" id="98177949"/>
<dbReference type="InterPro" id="IPR041542">
    <property type="entry name" value="GH43_C2"/>
</dbReference>
<feature type="domain" description="Beta-xylosidase C-terminal Concanavalin A-like" evidence="6">
    <location>
        <begin position="338"/>
        <end position="538"/>
    </location>
</feature>
<keyword evidence="3 4" id="KW-0326">Glycosidase</keyword>
<reference evidence="7 8" key="1">
    <citation type="submission" date="2024-09" db="EMBL/GenBank/DDBJ databases">
        <title>Itraconazole resistance in Madurella fahalii resulting from another homologue of gene encoding cytochrome P450 14-alpha sterol demethylase (CYP51).</title>
        <authorList>
            <person name="Yoshioka I."/>
            <person name="Fahal A.H."/>
            <person name="Kaneko S."/>
            <person name="Yaguchi T."/>
        </authorList>
    </citation>
    <scope>NUCLEOTIDE SEQUENCE [LARGE SCALE GENOMIC DNA]</scope>
    <source>
        <strain evidence="7 8">IFM 68171</strain>
    </source>
</reference>
<comment type="caution">
    <text evidence="7">The sequence shown here is derived from an EMBL/GenBank/DDBJ whole genome shotgun (WGS) entry which is preliminary data.</text>
</comment>
<sequence>MWLCFLLLLAPFLPPTSSATLTNPVIWQDHPDLDVFRIGSVFYYSSSTFAYSPGAPLLRSYDLANWEPISHSVPTLNFGSEYNLPNSPSHQRAYVKGIWASTLRYRASTDTFYWLGCINGGRTYIWTASGTDAAANDGEVAPQKWNWTSRPTINACYYDAGLLIDDDPGETMYVAYGNREIRVAQLTVRPNGDLAEARSQLVYTHGSTIEGARMYKINGRYYIFVTRPADSEYVLRSDAGPFGPYTIRPLVERPAGPLTNAGFAHQGGVVDTPDGRWYYVAFLDAYPGGRIPVVAPMVWGSDGWPRVVMDANGRWGREYPMPVNTSKAVEGSMGEVAEEFKGERLGHAWEWNHNPDGERWAMAGNGLLLRTASVTGDLFAARNTLTHRIHGPKSTGTFRVDVSKMSDGDRAGAVLFRDRAAYIGVHKTGNSWTIVMVDNLNLAEGTWQTTSTGRVAATGPSIDGGEVWLRIQADITPAFGTTQERRATFSYSLDGTTFTNLGPAFGMSNSWRYFTGYRYGVFNFATKALGGEVLVKSFAMELVQ</sequence>
<dbReference type="InterPro" id="IPR023296">
    <property type="entry name" value="Glyco_hydro_beta-prop_sf"/>
</dbReference>
<dbReference type="Proteomes" id="UP001628179">
    <property type="component" value="Unassembled WGS sequence"/>
</dbReference>
<evidence type="ECO:0000259" key="6">
    <source>
        <dbReference type="Pfam" id="PF17851"/>
    </source>
</evidence>
<evidence type="ECO:0000256" key="2">
    <source>
        <dbReference type="ARBA" id="ARBA00022801"/>
    </source>
</evidence>
<gene>
    <name evidence="7" type="ORF">MFIFM68171_07206</name>
</gene>
<dbReference type="PANTHER" id="PTHR42812">
    <property type="entry name" value="BETA-XYLOSIDASE"/>
    <property type="match status" value="1"/>
</dbReference>
<dbReference type="SUPFAM" id="SSF49899">
    <property type="entry name" value="Concanavalin A-like lectins/glucanases"/>
    <property type="match status" value="1"/>
</dbReference>
<keyword evidence="5" id="KW-0732">Signal</keyword>
<dbReference type="Gene3D" id="2.115.10.20">
    <property type="entry name" value="Glycosyl hydrolase domain, family 43"/>
    <property type="match status" value="1"/>
</dbReference>
<keyword evidence="8" id="KW-1185">Reference proteome</keyword>